<dbReference type="EMBL" id="JBBNAF010000008">
    <property type="protein sequence ID" value="KAK9121759.1"/>
    <property type="molecule type" value="Genomic_DNA"/>
</dbReference>
<dbReference type="Pfam" id="PF14223">
    <property type="entry name" value="Retrotran_gag_2"/>
    <property type="match status" value="1"/>
</dbReference>
<dbReference type="Proteomes" id="UP001420932">
    <property type="component" value="Unassembled WGS sequence"/>
</dbReference>
<accession>A0AAP0IU51</accession>
<sequence length="115" mass="13509">MELMEAYDMGITLKEMFQQQARQERFEIVKNLHSCKMTEGVSVIPRVLKMKGCVDQLDRLEFPKSQELATDLILNSLPESYSQFVMNYKMNNMEKPLSELHLMPKTAEKKYQETL</sequence>
<proteinExistence type="predicted"/>
<reference evidence="1 2" key="1">
    <citation type="submission" date="2024-01" db="EMBL/GenBank/DDBJ databases">
        <title>Genome assemblies of Stephania.</title>
        <authorList>
            <person name="Yang L."/>
        </authorList>
    </citation>
    <scope>NUCLEOTIDE SEQUENCE [LARGE SCALE GENOMIC DNA]</scope>
    <source>
        <strain evidence="1">YNDBR</strain>
        <tissue evidence="1">Leaf</tissue>
    </source>
</reference>
<evidence type="ECO:0008006" key="3">
    <source>
        <dbReference type="Google" id="ProtNLM"/>
    </source>
</evidence>
<organism evidence="1 2">
    <name type="scientific">Stephania yunnanensis</name>
    <dbReference type="NCBI Taxonomy" id="152371"/>
    <lineage>
        <taxon>Eukaryota</taxon>
        <taxon>Viridiplantae</taxon>
        <taxon>Streptophyta</taxon>
        <taxon>Embryophyta</taxon>
        <taxon>Tracheophyta</taxon>
        <taxon>Spermatophyta</taxon>
        <taxon>Magnoliopsida</taxon>
        <taxon>Ranunculales</taxon>
        <taxon>Menispermaceae</taxon>
        <taxon>Menispermoideae</taxon>
        <taxon>Cissampelideae</taxon>
        <taxon>Stephania</taxon>
    </lineage>
</organism>
<keyword evidence="2" id="KW-1185">Reference proteome</keyword>
<gene>
    <name evidence="1" type="ORF">Syun_019376</name>
</gene>
<comment type="caution">
    <text evidence="1">The sequence shown here is derived from an EMBL/GenBank/DDBJ whole genome shotgun (WGS) entry which is preliminary data.</text>
</comment>
<evidence type="ECO:0000313" key="1">
    <source>
        <dbReference type="EMBL" id="KAK9121759.1"/>
    </source>
</evidence>
<name>A0AAP0IU51_9MAGN</name>
<dbReference type="AlphaFoldDB" id="A0AAP0IU51"/>
<protein>
    <recommendedName>
        <fullName evidence="3">Retrovirus-related Pol polyprotein from transposon TNT 1-94</fullName>
    </recommendedName>
</protein>
<evidence type="ECO:0000313" key="2">
    <source>
        <dbReference type="Proteomes" id="UP001420932"/>
    </source>
</evidence>